<dbReference type="EMBL" id="QFQZ01000031">
    <property type="protein sequence ID" value="PZR34180.1"/>
    <property type="molecule type" value="Genomic_DNA"/>
</dbReference>
<name>A0A2W5V2Y3_9CAUL</name>
<dbReference type="AlphaFoldDB" id="A0A2W5V2Y3"/>
<dbReference type="RefSeq" id="WP_304277696.1">
    <property type="nucleotide sequence ID" value="NZ_QFQZ01000031.1"/>
</dbReference>
<dbReference type="PANTHER" id="PTHR33337:SF40">
    <property type="entry name" value="CENP-V_GFA DOMAIN-CONTAINING PROTEIN-RELATED"/>
    <property type="match status" value="1"/>
</dbReference>
<organism evidence="6 7">
    <name type="scientific">Caulobacter segnis</name>
    <dbReference type="NCBI Taxonomy" id="88688"/>
    <lineage>
        <taxon>Bacteria</taxon>
        <taxon>Pseudomonadati</taxon>
        <taxon>Pseudomonadota</taxon>
        <taxon>Alphaproteobacteria</taxon>
        <taxon>Caulobacterales</taxon>
        <taxon>Caulobacteraceae</taxon>
        <taxon>Caulobacter</taxon>
    </lineage>
</organism>
<sequence>MTASDREAFAPLLGGCHCGAVRYRISASPRRHSLCCCVDCRRSAGAPLVGWACVSESDLSVTGQTAGYNSSGDIERAFCPRCGTGLFYRSASLFPGEVDVSTGTLDDPGALPPTEVIQVADAPPWWETIGSLPRHARFPGEG</sequence>
<dbReference type="PROSITE" id="PS51891">
    <property type="entry name" value="CENP_V_GFA"/>
    <property type="match status" value="1"/>
</dbReference>
<feature type="domain" description="CENP-V/GFA" evidence="5">
    <location>
        <begin position="12"/>
        <end position="126"/>
    </location>
</feature>
<evidence type="ECO:0000256" key="1">
    <source>
        <dbReference type="ARBA" id="ARBA00005495"/>
    </source>
</evidence>
<dbReference type="InterPro" id="IPR006913">
    <property type="entry name" value="CENP-V/GFA"/>
</dbReference>
<evidence type="ECO:0000256" key="2">
    <source>
        <dbReference type="ARBA" id="ARBA00022723"/>
    </source>
</evidence>
<dbReference type="Pfam" id="PF04828">
    <property type="entry name" value="GFA"/>
    <property type="match status" value="1"/>
</dbReference>
<dbReference type="Proteomes" id="UP000249393">
    <property type="component" value="Unassembled WGS sequence"/>
</dbReference>
<keyword evidence="2" id="KW-0479">Metal-binding</keyword>
<protein>
    <submittedName>
        <fullName evidence="6">Aldehyde-activating protein</fullName>
    </submittedName>
</protein>
<keyword evidence="4" id="KW-0456">Lyase</keyword>
<proteinExistence type="inferred from homology"/>
<dbReference type="Gene3D" id="3.90.1590.10">
    <property type="entry name" value="glutathione-dependent formaldehyde- activating enzyme (gfa)"/>
    <property type="match status" value="1"/>
</dbReference>
<keyword evidence="3" id="KW-0862">Zinc</keyword>
<comment type="similarity">
    <text evidence="1">Belongs to the Gfa family.</text>
</comment>
<evidence type="ECO:0000259" key="5">
    <source>
        <dbReference type="PROSITE" id="PS51891"/>
    </source>
</evidence>
<dbReference type="GO" id="GO:0016846">
    <property type="term" value="F:carbon-sulfur lyase activity"/>
    <property type="evidence" value="ECO:0007669"/>
    <property type="project" value="InterPro"/>
</dbReference>
<evidence type="ECO:0000313" key="6">
    <source>
        <dbReference type="EMBL" id="PZR34180.1"/>
    </source>
</evidence>
<evidence type="ECO:0000313" key="7">
    <source>
        <dbReference type="Proteomes" id="UP000249393"/>
    </source>
</evidence>
<dbReference type="InterPro" id="IPR011057">
    <property type="entry name" value="Mss4-like_sf"/>
</dbReference>
<dbReference type="GO" id="GO:0046872">
    <property type="term" value="F:metal ion binding"/>
    <property type="evidence" value="ECO:0007669"/>
    <property type="project" value="UniProtKB-KW"/>
</dbReference>
<comment type="caution">
    <text evidence="6">The sequence shown here is derived from an EMBL/GenBank/DDBJ whole genome shotgun (WGS) entry which is preliminary data.</text>
</comment>
<reference evidence="6 7" key="1">
    <citation type="submission" date="2017-08" db="EMBL/GenBank/DDBJ databases">
        <title>Infants hospitalized years apart are colonized by the same room-sourced microbial strains.</title>
        <authorList>
            <person name="Brooks B."/>
            <person name="Olm M.R."/>
            <person name="Firek B.A."/>
            <person name="Baker R."/>
            <person name="Thomas B.C."/>
            <person name="Morowitz M.J."/>
            <person name="Banfield J.F."/>
        </authorList>
    </citation>
    <scope>NUCLEOTIDE SEQUENCE [LARGE SCALE GENOMIC DNA]</scope>
    <source>
        <strain evidence="6">S2_003_000_R2_4</strain>
    </source>
</reference>
<gene>
    <name evidence="6" type="ORF">DI526_11285</name>
</gene>
<dbReference type="PANTHER" id="PTHR33337">
    <property type="entry name" value="GFA DOMAIN-CONTAINING PROTEIN"/>
    <property type="match status" value="1"/>
</dbReference>
<evidence type="ECO:0000256" key="3">
    <source>
        <dbReference type="ARBA" id="ARBA00022833"/>
    </source>
</evidence>
<accession>A0A2W5V2Y3</accession>
<evidence type="ECO:0000256" key="4">
    <source>
        <dbReference type="ARBA" id="ARBA00023239"/>
    </source>
</evidence>
<dbReference type="SUPFAM" id="SSF51316">
    <property type="entry name" value="Mss4-like"/>
    <property type="match status" value="1"/>
</dbReference>